<feature type="domain" description="Endonuclease GajA/Old nuclease/RecF-like AAA" evidence="2">
    <location>
        <begin position="1"/>
        <end position="43"/>
    </location>
</feature>
<dbReference type="InterPro" id="IPR003959">
    <property type="entry name" value="ATPase_AAA_core"/>
</dbReference>
<evidence type="ECO:0000259" key="1">
    <source>
        <dbReference type="Pfam" id="PF12476"/>
    </source>
</evidence>
<sequence length="367" mass="39848">MITRLRIQNFKRFPELAIAMRPLTVLTGLNGTGKSTILQALLLARQVAERPQRGTVALNGVHGLALGEAEEVLHPDADEAVIDIGIDTATDSYRYRLAVPDDRSLNLRVVDPDAAAHPAVLSGRGSAFTYLMAERLGPRDQLAVTAEDMTDVGVGEQGQYVAQVLAVHDNDVIREPLRHPGTVDPPGVITLRAQVEAWAEEIIRPIRITAQWPPGLSLSVIRFQQPGLLRDDIRPANMGFGFSYALPVIVAGLLAGPGSLLIVENPEAHLHPAGQSRIGRFLARVAGAGAQVIVETHSDHVLNGIRLAAVEDRTVPVEQMLVHFFDGQGPAPASVEITPRGELTHWPMGFFDQMEEDLGRLARAKRR</sequence>
<reference evidence="4 5" key="1">
    <citation type="submission" date="2024-05" db="EMBL/GenBank/DDBJ databases">
        <title>Microbispora sp.ZYX-F-249.</title>
        <authorList>
            <person name="Xie H."/>
        </authorList>
    </citation>
    <scope>NUCLEOTIDE SEQUENCE [LARGE SCALE GENOMIC DNA]</scope>
    <source>
        <strain evidence="4 5">ZYX-F-249</strain>
    </source>
</reference>
<keyword evidence="5" id="KW-1185">Reference proteome</keyword>
<feature type="domain" description="ATPase AAA-type core" evidence="3">
    <location>
        <begin position="231"/>
        <end position="303"/>
    </location>
</feature>
<protein>
    <submittedName>
        <fullName evidence="4">DUF3696 domain-containing protein</fullName>
    </submittedName>
</protein>
<evidence type="ECO:0000259" key="2">
    <source>
        <dbReference type="Pfam" id="PF13175"/>
    </source>
</evidence>
<dbReference type="EMBL" id="JBDJAW010000008">
    <property type="protein sequence ID" value="MEN3536058.1"/>
    <property type="molecule type" value="Genomic_DNA"/>
</dbReference>
<dbReference type="SUPFAM" id="SSF52540">
    <property type="entry name" value="P-loop containing nucleoside triphosphate hydrolases"/>
    <property type="match status" value="1"/>
</dbReference>
<comment type="caution">
    <text evidence="4">The sequence shown here is derived from an EMBL/GenBank/DDBJ whole genome shotgun (WGS) entry which is preliminary data.</text>
</comment>
<dbReference type="Pfam" id="PF13304">
    <property type="entry name" value="AAA_21"/>
    <property type="match status" value="1"/>
</dbReference>
<dbReference type="InterPro" id="IPR014592">
    <property type="entry name" value="P-loop_UCP034888"/>
</dbReference>
<dbReference type="PANTHER" id="PTHR43581:SF2">
    <property type="entry name" value="EXCINUCLEASE ATPASE SUBUNIT"/>
    <property type="match status" value="1"/>
</dbReference>
<proteinExistence type="predicted"/>
<dbReference type="InterPro" id="IPR022532">
    <property type="entry name" value="DUF3696"/>
</dbReference>
<dbReference type="RefSeq" id="WP_346226063.1">
    <property type="nucleotide sequence ID" value="NZ_JBDJAW010000008.1"/>
</dbReference>
<dbReference type="Gene3D" id="3.40.50.300">
    <property type="entry name" value="P-loop containing nucleotide triphosphate hydrolases"/>
    <property type="match status" value="2"/>
</dbReference>
<name>A0ABV0AN98_9ACTN</name>
<gene>
    <name evidence="4" type="ORF">AAH991_13165</name>
</gene>
<dbReference type="PIRSF" id="PIRSF034888">
    <property type="entry name" value="P-loop_UCP034888"/>
    <property type="match status" value="1"/>
</dbReference>
<evidence type="ECO:0000313" key="4">
    <source>
        <dbReference type="EMBL" id="MEN3536058.1"/>
    </source>
</evidence>
<dbReference type="Pfam" id="PF12476">
    <property type="entry name" value="DUF3696"/>
    <property type="match status" value="1"/>
</dbReference>
<dbReference type="InterPro" id="IPR051396">
    <property type="entry name" value="Bact_Antivir_Def_Nuclease"/>
</dbReference>
<accession>A0ABV0AN98</accession>
<dbReference type="PANTHER" id="PTHR43581">
    <property type="entry name" value="ATP/GTP PHOSPHATASE"/>
    <property type="match status" value="1"/>
</dbReference>
<evidence type="ECO:0000259" key="3">
    <source>
        <dbReference type="Pfam" id="PF13304"/>
    </source>
</evidence>
<feature type="domain" description="DUF3696" evidence="1">
    <location>
        <begin position="317"/>
        <end position="361"/>
    </location>
</feature>
<dbReference type="InterPro" id="IPR041685">
    <property type="entry name" value="AAA_GajA/Old/RecF-like"/>
</dbReference>
<dbReference type="Pfam" id="PF13175">
    <property type="entry name" value="AAA_15"/>
    <property type="match status" value="1"/>
</dbReference>
<dbReference type="Proteomes" id="UP001447516">
    <property type="component" value="Unassembled WGS sequence"/>
</dbReference>
<dbReference type="InterPro" id="IPR027417">
    <property type="entry name" value="P-loop_NTPase"/>
</dbReference>
<organism evidence="4 5">
    <name type="scientific">Microbispora maris</name>
    <dbReference type="NCBI Taxonomy" id="3144104"/>
    <lineage>
        <taxon>Bacteria</taxon>
        <taxon>Bacillati</taxon>
        <taxon>Actinomycetota</taxon>
        <taxon>Actinomycetes</taxon>
        <taxon>Streptosporangiales</taxon>
        <taxon>Streptosporangiaceae</taxon>
        <taxon>Microbispora</taxon>
    </lineage>
</organism>
<evidence type="ECO:0000313" key="5">
    <source>
        <dbReference type="Proteomes" id="UP001447516"/>
    </source>
</evidence>